<feature type="domain" description="HTTM-like" evidence="6">
    <location>
        <begin position="1"/>
        <end position="295"/>
    </location>
</feature>
<feature type="transmembrane region" description="Helical" evidence="5">
    <location>
        <begin position="257"/>
        <end position="279"/>
    </location>
</feature>
<dbReference type="InterPro" id="IPR052964">
    <property type="entry name" value="Sporulation_signal_mat"/>
</dbReference>
<dbReference type="GO" id="GO:0012505">
    <property type="term" value="C:endomembrane system"/>
    <property type="evidence" value="ECO:0007669"/>
    <property type="project" value="UniProtKB-SubCell"/>
</dbReference>
<keyword evidence="4 5" id="KW-0472">Membrane</keyword>
<keyword evidence="8" id="KW-1185">Reference proteome</keyword>
<feature type="transmembrane region" description="Helical" evidence="5">
    <location>
        <begin position="104"/>
        <end position="122"/>
    </location>
</feature>
<evidence type="ECO:0000313" key="7">
    <source>
        <dbReference type="EMBL" id="RKW70277.1"/>
    </source>
</evidence>
<proteinExistence type="predicted"/>
<keyword evidence="2 5" id="KW-0812">Transmembrane</keyword>
<evidence type="ECO:0000313" key="8">
    <source>
        <dbReference type="Proteomes" id="UP000273119"/>
    </source>
</evidence>
<dbReference type="PANTHER" id="PTHR39535">
    <property type="entry name" value="SPORULATION-DELAYING PROTEIN SDPB"/>
    <property type="match status" value="1"/>
</dbReference>
<organism evidence="7 8">
    <name type="scientific">Galactobacter caseinivorans</name>
    <dbReference type="NCBI Taxonomy" id="2676123"/>
    <lineage>
        <taxon>Bacteria</taxon>
        <taxon>Bacillati</taxon>
        <taxon>Actinomycetota</taxon>
        <taxon>Actinomycetes</taxon>
        <taxon>Micrococcales</taxon>
        <taxon>Micrococcaceae</taxon>
        <taxon>Galactobacter</taxon>
    </lineage>
</organism>
<evidence type="ECO:0000256" key="1">
    <source>
        <dbReference type="ARBA" id="ARBA00004127"/>
    </source>
</evidence>
<feature type="transmembrane region" description="Helical" evidence="5">
    <location>
        <begin position="228"/>
        <end position="250"/>
    </location>
</feature>
<evidence type="ECO:0000259" key="6">
    <source>
        <dbReference type="SMART" id="SM00752"/>
    </source>
</evidence>
<gene>
    <name evidence="7" type="ORF">DWQ67_09365</name>
</gene>
<evidence type="ECO:0000256" key="2">
    <source>
        <dbReference type="ARBA" id="ARBA00022692"/>
    </source>
</evidence>
<evidence type="ECO:0000256" key="5">
    <source>
        <dbReference type="SAM" id="Phobius"/>
    </source>
</evidence>
<dbReference type="SMART" id="SM00752">
    <property type="entry name" value="HTTM"/>
    <property type="match status" value="1"/>
</dbReference>
<dbReference type="InterPro" id="IPR011020">
    <property type="entry name" value="HTTM-like"/>
</dbReference>
<dbReference type="PANTHER" id="PTHR39535:SF2">
    <property type="entry name" value="HTTM DOMAIN-CONTAINING PROTEIN"/>
    <property type="match status" value="1"/>
</dbReference>
<comment type="caution">
    <text evidence="7">The sequence shown here is derived from an EMBL/GenBank/DDBJ whole genome shotgun (WGS) entry which is preliminary data.</text>
</comment>
<reference evidence="7 8" key="1">
    <citation type="submission" date="2018-07" db="EMBL/GenBank/DDBJ databases">
        <title>Arthrobacter sp. nov., isolated from raw cow's milk with high bacterial count.</title>
        <authorList>
            <person name="Hahne J."/>
            <person name="Isele D."/>
            <person name="Lipski A."/>
        </authorList>
    </citation>
    <scope>NUCLEOTIDE SEQUENCE [LARGE SCALE GENOMIC DNA]</scope>
    <source>
        <strain evidence="7 8">JZ R-183</strain>
    </source>
</reference>
<feature type="transmembrane region" description="Helical" evidence="5">
    <location>
        <begin position="170"/>
        <end position="193"/>
    </location>
</feature>
<sequence length="311" mass="34423">MFGVAGVGLLLSNWSTRLYAFGPGSLWNGEYVAPGSDFPRLWLFSLFRTASANAAAYTAAYVLVLVVAILFTLGWRFKLVLPVYLVLWISFIEANDMLGDQGDNMYRIALILLLFADPVRVWSLDARRRRKVSEARKVTQGVGQKKPMPWLARKWAGEPLLSALPEYRSLFNNLALVALTAQVCFVYVSGALYKAGGVPWQEGWAVYDPLHTVQFGTWPELSALVTSWGPSVVVAAWGSIVLQLCFPMMLLTHPTRVMALVGIMGFHIGIGVLMGLPWFSLTMIAIDFIFITEKTWAKVIAGTRGAWARAA</sequence>
<dbReference type="AlphaFoldDB" id="A0A496PIG8"/>
<comment type="subcellular location">
    <subcellularLocation>
        <location evidence="1">Endomembrane system</location>
        <topology evidence="1">Multi-pass membrane protein</topology>
    </subcellularLocation>
</comment>
<evidence type="ECO:0000256" key="4">
    <source>
        <dbReference type="ARBA" id="ARBA00023136"/>
    </source>
</evidence>
<evidence type="ECO:0000256" key="3">
    <source>
        <dbReference type="ARBA" id="ARBA00022989"/>
    </source>
</evidence>
<accession>A0A496PIG8</accession>
<dbReference type="EMBL" id="QQXL01000005">
    <property type="protein sequence ID" value="RKW70277.1"/>
    <property type="molecule type" value="Genomic_DNA"/>
</dbReference>
<name>A0A496PIG8_9MICC</name>
<keyword evidence="3 5" id="KW-1133">Transmembrane helix</keyword>
<dbReference type="Proteomes" id="UP000273119">
    <property type="component" value="Unassembled WGS sequence"/>
</dbReference>
<protein>
    <submittedName>
        <fullName evidence="7">HTTM domain-containing protein</fullName>
    </submittedName>
</protein>
<feature type="transmembrane region" description="Helical" evidence="5">
    <location>
        <begin position="54"/>
        <end position="72"/>
    </location>
</feature>